<accession>A0AAV9X9P8</accession>
<dbReference type="Proteomes" id="UP001365542">
    <property type="component" value="Unassembled WGS sequence"/>
</dbReference>
<dbReference type="EMBL" id="JAVHJO010000007">
    <property type="protein sequence ID" value="KAK6538802.1"/>
    <property type="molecule type" value="Genomic_DNA"/>
</dbReference>
<dbReference type="Pfam" id="PF11160">
    <property type="entry name" value="Hva1_TUDOR"/>
    <property type="match status" value="1"/>
</dbReference>
<feature type="region of interest" description="Disordered" evidence="1">
    <location>
        <begin position="104"/>
        <end position="415"/>
    </location>
</feature>
<gene>
    <name evidence="3" type="ORF">TWF694_010367</name>
</gene>
<evidence type="ECO:0000256" key="1">
    <source>
        <dbReference type="SAM" id="MobiDB-lite"/>
    </source>
</evidence>
<comment type="caution">
    <text evidence="3">The sequence shown here is derived from an EMBL/GenBank/DDBJ whole genome shotgun (WGS) entry which is preliminary data.</text>
</comment>
<evidence type="ECO:0000259" key="2">
    <source>
        <dbReference type="Pfam" id="PF11160"/>
    </source>
</evidence>
<feature type="compositionally biased region" description="Basic and acidic residues" evidence="1">
    <location>
        <begin position="319"/>
        <end position="343"/>
    </location>
</feature>
<name>A0AAV9X9P8_9PEZI</name>
<dbReference type="InterPro" id="IPR021331">
    <property type="entry name" value="Hva1_TUDOR"/>
</dbReference>
<feature type="domain" description="Hypervirulence associated protein TUDOR" evidence="2">
    <location>
        <begin position="34"/>
        <end position="92"/>
    </location>
</feature>
<protein>
    <recommendedName>
        <fullName evidence="2">Hypervirulence associated protein TUDOR domain-containing protein</fullName>
    </recommendedName>
</protein>
<feature type="compositionally biased region" description="Polar residues" evidence="1">
    <location>
        <begin position="197"/>
        <end position="211"/>
    </location>
</feature>
<evidence type="ECO:0000313" key="4">
    <source>
        <dbReference type="Proteomes" id="UP001365542"/>
    </source>
</evidence>
<feature type="compositionally biased region" description="Basic and acidic residues" evidence="1">
    <location>
        <begin position="131"/>
        <end position="153"/>
    </location>
</feature>
<feature type="compositionally biased region" description="Basic and acidic residues" evidence="1">
    <location>
        <begin position="385"/>
        <end position="398"/>
    </location>
</feature>
<feature type="compositionally biased region" description="Basic and acidic residues" evidence="1">
    <location>
        <begin position="212"/>
        <end position="234"/>
    </location>
</feature>
<keyword evidence="4" id="KW-1185">Reference proteome</keyword>
<feature type="compositionally biased region" description="Basic and acidic residues" evidence="1">
    <location>
        <begin position="302"/>
        <end position="312"/>
    </location>
</feature>
<reference evidence="3 4" key="1">
    <citation type="submission" date="2019-10" db="EMBL/GenBank/DDBJ databases">
        <authorList>
            <person name="Palmer J.M."/>
        </authorList>
    </citation>
    <scope>NUCLEOTIDE SEQUENCE [LARGE SCALE GENOMIC DNA]</scope>
    <source>
        <strain evidence="3 4">TWF694</strain>
    </source>
</reference>
<dbReference type="AlphaFoldDB" id="A0AAV9X9P8"/>
<feature type="compositionally biased region" description="Polar residues" evidence="1">
    <location>
        <begin position="235"/>
        <end position="246"/>
    </location>
</feature>
<feature type="compositionally biased region" description="Basic and acidic residues" evidence="1">
    <location>
        <begin position="173"/>
        <end position="192"/>
    </location>
</feature>
<proteinExistence type="predicted"/>
<feature type="compositionally biased region" description="Low complexity" evidence="1">
    <location>
        <begin position="160"/>
        <end position="172"/>
    </location>
</feature>
<evidence type="ECO:0000313" key="3">
    <source>
        <dbReference type="EMBL" id="KAK6538802.1"/>
    </source>
</evidence>
<sequence length="415" mass="46818">MSILRNTWTRLLFIACHRFSRWLTRNPQSHNLAQWNWGQGHPTGTVSEIKDHGSISIQSAKGNIVTRNAEPSNPAVQLDHDGTDVVKRASELEKIFDAHAAVQRENHDNQQQQQQSKNDAEINSAGDDINVDAKSDMDKGSEKHHEQHDDHANGSHHLQSHVPEPQQKQQQDQSEHHEQKHEGAPEQPQERNHTHHAAQQSESTPPQISKPSETDKPQEHEEPEATKAQEDKDVTMTTQDENNQPQEIHPEAQPTLIHEDEMDTREDVKEASPAKQSMHEPSVGDKRGREEDQEQAPTQTEATEKEKPEKETPAAVPEPEAKKPRVEPEKHEQQPPTEKEEPHPTAPEPHPTDTQPETHPREEVAEKPVENLEQAEPPKKKAGRGKKEKEAVPVERRASIASRTRSKAAAEDISV</sequence>
<organism evidence="3 4">
    <name type="scientific">Orbilia ellipsospora</name>
    <dbReference type="NCBI Taxonomy" id="2528407"/>
    <lineage>
        <taxon>Eukaryota</taxon>
        <taxon>Fungi</taxon>
        <taxon>Dikarya</taxon>
        <taxon>Ascomycota</taxon>
        <taxon>Pezizomycotina</taxon>
        <taxon>Orbiliomycetes</taxon>
        <taxon>Orbiliales</taxon>
        <taxon>Orbiliaceae</taxon>
        <taxon>Orbilia</taxon>
    </lineage>
</organism>
<feature type="compositionally biased region" description="Basic and acidic residues" evidence="1">
    <location>
        <begin position="356"/>
        <end position="370"/>
    </location>
</feature>